<organism evidence="3 4">
    <name type="scientific">Candidatus Komeilibacteria bacterium CG11_big_fil_rev_8_21_14_0_20_36_20</name>
    <dbReference type="NCBI Taxonomy" id="1974477"/>
    <lineage>
        <taxon>Bacteria</taxon>
        <taxon>Candidatus Komeiliibacteriota</taxon>
    </lineage>
</organism>
<proteinExistence type="predicted"/>
<protein>
    <submittedName>
        <fullName evidence="3">Uncharacterized protein</fullName>
    </submittedName>
</protein>
<accession>A0A2H0NBN9</accession>
<dbReference type="AlphaFoldDB" id="A0A2H0NBN9"/>
<evidence type="ECO:0000313" key="3">
    <source>
        <dbReference type="EMBL" id="PIR06308.1"/>
    </source>
</evidence>
<keyword evidence="2" id="KW-1133">Transmembrane helix</keyword>
<sequence>MSDFQVIKLAQESDILENLVESEEKLQDLNDRANIIIDKYNSMTAGVEHSSFFNFNNIYFWLVLVGLLLLAFGLLFLLAALKNPTPKIKKEIVKPLRPVLTVKTSETFQPKIKKHAVKIKVQKVK</sequence>
<name>A0A2H0NBN9_9BACT</name>
<feature type="transmembrane region" description="Helical" evidence="2">
    <location>
        <begin position="58"/>
        <end position="81"/>
    </location>
</feature>
<keyword evidence="2" id="KW-0472">Membrane</keyword>
<keyword evidence="1" id="KW-0175">Coiled coil</keyword>
<evidence type="ECO:0000313" key="4">
    <source>
        <dbReference type="Proteomes" id="UP000230564"/>
    </source>
</evidence>
<gene>
    <name evidence="3" type="ORF">COV55_04225</name>
</gene>
<keyword evidence="2" id="KW-0812">Transmembrane</keyword>
<feature type="coiled-coil region" evidence="1">
    <location>
        <begin position="12"/>
        <end position="39"/>
    </location>
</feature>
<dbReference type="Proteomes" id="UP000230564">
    <property type="component" value="Unassembled WGS sequence"/>
</dbReference>
<evidence type="ECO:0000256" key="1">
    <source>
        <dbReference type="SAM" id="Coils"/>
    </source>
</evidence>
<dbReference type="EMBL" id="PCWQ01000014">
    <property type="protein sequence ID" value="PIR06308.1"/>
    <property type="molecule type" value="Genomic_DNA"/>
</dbReference>
<reference evidence="3 4" key="1">
    <citation type="submission" date="2017-09" db="EMBL/GenBank/DDBJ databases">
        <title>Depth-based differentiation of microbial function through sediment-hosted aquifers and enrichment of novel symbionts in the deep terrestrial subsurface.</title>
        <authorList>
            <person name="Probst A.J."/>
            <person name="Ladd B."/>
            <person name="Jarett J.K."/>
            <person name="Geller-Mcgrath D.E."/>
            <person name="Sieber C.M."/>
            <person name="Emerson J.B."/>
            <person name="Anantharaman K."/>
            <person name="Thomas B.C."/>
            <person name="Malmstrom R."/>
            <person name="Stieglmeier M."/>
            <person name="Klingl A."/>
            <person name="Woyke T."/>
            <person name="Ryan C.M."/>
            <person name="Banfield J.F."/>
        </authorList>
    </citation>
    <scope>NUCLEOTIDE SEQUENCE [LARGE SCALE GENOMIC DNA]</scope>
    <source>
        <strain evidence="3">CG11_big_fil_rev_8_21_14_0_20_36_20</strain>
    </source>
</reference>
<comment type="caution">
    <text evidence="3">The sequence shown here is derived from an EMBL/GenBank/DDBJ whole genome shotgun (WGS) entry which is preliminary data.</text>
</comment>
<evidence type="ECO:0000256" key="2">
    <source>
        <dbReference type="SAM" id="Phobius"/>
    </source>
</evidence>